<dbReference type="RefSeq" id="WP_069466220.1">
    <property type="nucleotide sequence ID" value="NZ_FODD01000002.1"/>
</dbReference>
<dbReference type="OrthoDB" id="5184304at2"/>
<dbReference type="EMBL" id="FODD01000002">
    <property type="protein sequence ID" value="SEN20493.1"/>
    <property type="molecule type" value="Genomic_DNA"/>
</dbReference>
<sequence length="396" mass="44474">MFRDVFANLLSAGIAFVLGLSSRPVKARIQQAWRRRRDSLQSRRRKPNFAAEWVVDYYRRRNRVNDLFRVRSGAQAVFIPFLNLPEWNLVDQDEDGLLAQEIPHQHSDVVFNRRIVASRLSDPAEIDSPTVWNDLHACATRVVTTPSGPRITVSISDYFQYVTVCGALEDETYAAVEKPQRGTPIRDRHLSSAAEAAECGMGAHSIGMVVALVFQQNGVHKVIIQERSRAVSTYGGGLGVVPMFGCQTLDLSDATPVSLTHNFLREVYEELYGGASVEHSSLRVDPRWFLAEPEMRYVVDKMAVDELRLRLLGFGFDAINGQLIIGGLAEVKDESFAESQLSRLVGNWEIHNIHVWDLFGYEVTDALLTHRFTPACAFTLARARELVLSESQRALS</sequence>
<accession>A0A1H8ELZ0</accession>
<keyword evidence="2" id="KW-1185">Reference proteome</keyword>
<organism evidence="1 2">
    <name type="scientific">Actinacidiphila rubida</name>
    <dbReference type="NCBI Taxonomy" id="310780"/>
    <lineage>
        <taxon>Bacteria</taxon>
        <taxon>Bacillati</taxon>
        <taxon>Actinomycetota</taxon>
        <taxon>Actinomycetes</taxon>
        <taxon>Kitasatosporales</taxon>
        <taxon>Streptomycetaceae</taxon>
        <taxon>Actinacidiphila</taxon>
    </lineage>
</organism>
<dbReference type="AlphaFoldDB" id="A0A1H8ELZ0"/>
<dbReference type="Proteomes" id="UP000181951">
    <property type="component" value="Unassembled WGS sequence"/>
</dbReference>
<evidence type="ECO:0000313" key="2">
    <source>
        <dbReference type="Proteomes" id="UP000181951"/>
    </source>
</evidence>
<protein>
    <submittedName>
        <fullName evidence="1">Uncharacterized protein</fullName>
    </submittedName>
</protein>
<name>A0A1H8ELZ0_9ACTN</name>
<reference evidence="1 2" key="1">
    <citation type="submission" date="2016-10" db="EMBL/GenBank/DDBJ databases">
        <authorList>
            <person name="de Groot N.N."/>
        </authorList>
    </citation>
    <scope>NUCLEOTIDE SEQUENCE [LARGE SCALE GENOMIC DNA]</scope>
    <source>
        <strain evidence="1 2">CGMCC 4.2026</strain>
    </source>
</reference>
<gene>
    <name evidence="1" type="ORF">SAMN05216267_1002274</name>
</gene>
<proteinExistence type="predicted"/>
<evidence type="ECO:0000313" key="1">
    <source>
        <dbReference type="EMBL" id="SEN20493.1"/>
    </source>
</evidence>